<evidence type="ECO:0000313" key="4">
    <source>
        <dbReference type="Proteomes" id="UP000199614"/>
    </source>
</evidence>
<dbReference type="STRING" id="260086.SAMN05216207_100912"/>
<feature type="domain" description="Methyltransferase" evidence="2">
    <location>
        <begin position="46"/>
        <end position="142"/>
    </location>
</feature>
<dbReference type="Pfam" id="PF13649">
    <property type="entry name" value="Methyltransf_25"/>
    <property type="match status" value="1"/>
</dbReference>
<dbReference type="InterPro" id="IPR041698">
    <property type="entry name" value="Methyltransf_25"/>
</dbReference>
<keyword evidence="1 3" id="KW-0808">Transferase</keyword>
<dbReference type="CDD" id="cd02440">
    <property type="entry name" value="AdoMet_MTases"/>
    <property type="match status" value="1"/>
</dbReference>
<name>A0A1I4WPH7_PSUAM</name>
<keyword evidence="3" id="KW-0489">Methyltransferase</keyword>
<dbReference type="OrthoDB" id="9808140at2"/>
<evidence type="ECO:0000313" key="3">
    <source>
        <dbReference type="EMBL" id="SFN15445.1"/>
    </source>
</evidence>
<dbReference type="PANTHER" id="PTHR43861">
    <property type="entry name" value="TRANS-ACONITATE 2-METHYLTRANSFERASE-RELATED"/>
    <property type="match status" value="1"/>
</dbReference>
<sequence>MSTDYLPALVNPRLLPGYDAFATIMGTNGMYWRLVAQAGIQPGSTVLEIGCGTGNVVLRAKRAVPSATVIGLDPDPEAVEIARRKAADEGAALRLDVGVAEELPYDDGSVDRVLSSLMLHHLDADRQVGALREVRRVLAPGGSLHLVDLDDDPRVAGRMKPVNRVLSLLHRLDPAARRLGFGGGHGPGAGHGHGHDAGRPVPELLAEAGFADPVVVGHGRTRMGALTYHRADR</sequence>
<dbReference type="SUPFAM" id="SSF53335">
    <property type="entry name" value="S-adenosyl-L-methionine-dependent methyltransferases"/>
    <property type="match status" value="1"/>
</dbReference>
<keyword evidence="4" id="KW-1185">Reference proteome</keyword>
<proteinExistence type="predicted"/>
<protein>
    <submittedName>
        <fullName evidence="3">Methyltransferase domain-containing protein</fullName>
    </submittedName>
</protein>
<evidence type="ECO:0000259" key="2">
    <source>
        <dbReference type="Pfam" id="PF13649"/>
    </source>
</evidence>
<dbReference type="AlphaFoldDB" id="A0A1I4WPH7"/>
<dbReference type="InterPro" id="IPR029063">
    <property type="entry name" value="SAM-dependent_MTases_sf"/>
</dbReference>
<dbReference type="EMBL" id="FOUY01000009">
    <property type="protein sequence ID" value="SFN15445.1"/>
    <property type="molecule type" value="Genomic_DNA"/>
</dbReference>
<organism evidence="3 4">
    <name type="scientific">Pseudonocardia ammonioxydans</name>
    <dbReference type="NCBI Taxonomy" id="260086"/>
    <lineage>
        <taxon>Bacteria</taxon>
        <taxon>Bacillati</taxon>
        <taxon>Actinomycetota</taxon>
        <taxon>Actinomycetes</taxon>
        <taxon>Pseudonocardiales</taxon>
        <taxon>Pseudonocardiaceae</taxon>
        <taxon>Pseudonocardia</taxon>
    </lineage>
</organism>
<dbReference type="GO" id="GO:0032259">
    <property type="term" value="P:methylation"/>
    <property type="evidence" value="ECO:0007669"/>
    <property type="project" value="UniProtKB-KW"/>
</dbReference>
<dbReference type="Proteomes" id="UP000199614">
    <property type="component" value="Unassembled WGS sequence"/>
</dbReference>
<dbReference type="RefSeq" id="WP_093340981.1">
    <property type="nucleotide sequence ID" value="NZ_FOUY01000009.1"/>
</dbReference>
<accession>A0A1I4WPH7</accession>
<gene>
    <name evidence="3" type="ORF">SAMN05216207_100912</name>
</gene>
<dbReference type="GO" id="GO:0008168">
    <property type="term" value="F:methyltransferase activity"/>
    <property type="evidence" value="ECO:0007669"/>
    <property type="project" value="UniProtKB-KW"/>
</dbReference>
<reference evidence="3 4" key="1">
    <citation type="submission" date="2016-10" db="EMBL/GenBank/DDBJ databases">
        <authorList>
            <person name="de Groot N.N."/>
        </authorList>
    </citation>
    <scope>NUCLEOTIDE SEQUENCE [LARGE SCALE GENOMIC DNA]</scope>
    <source>
        <strain evidence="3 4">CGMCC 4.1877</strain>
    </source>
</reference>
<dbReference type="Gene3D" id="3.40.50.150">
    <property type="entry name" value="Vaccinia Virus protein VP39"/>
    <property type="match status" value="1"/>
</dbReference>
<evidence type="ECO:0000256" key="1">
    <source>
        <dbReference type="ARBA" id="ARBA00022679"/>
    </source>
</evidence>